<dbReference type="PANTHER" id="PTHR46370:SF1">
    <property type="entry name" value="GPALPP MOTIFS-CONTAINING PROTEIN 1"/>
    <property type="match status" value="1"/>
</dbReference>
<feature type="compositionally biased region" description="Polar residues" evidence="1">
    <location>
        <begin position="22"/>
        <end position="42"/>
    </location>
</feature>
<protein>
    <recommendedName>
        <fullName evidence="2">DUF3752 domain-containing protein</fullName>
    </recommendedName>
</protein>
<feature type="region of interest" description="Disordered" evidence="1">
    <location>
        <begin position="1"/>
        <end position="92"/>
    </location>
</feature>
<dbReference type="EMBL" id="ML996689">
    <property type="protein sequence ID" value="KAF2403860.1"/>
    <property type="molecule type" value="Genomic_DNA"/>
</dbReference>
<keyword evidence="4" id="KW-1185">Reference proteome</keyword>
<dbReference type="InterPro" id="IPR022226">
    <property type="entry name" value="DUF3752"/>
</dbReference>
<reference evidence="3" key="1">
    <citation type="journal article" date="2020" name="Stud. Mycol.">
        <title>101 Dothideomycetes genomes: a test case for predicting lifestyles and emergence of pathogens.</title>
        <authorList>
            <person name="Haridas S."/>
            <person name="Albert R."/>
            <person name="Binder M."/>
            <person name="Bloem J."/>
            <person name="Labutti K."/>
            <person name="Salamov A."/>
            <person name="Andreopoulos B."/>
            <person name="Baker S."/>
            <person name="Barry K."/>
            <person name="Bills G."/>
            <person name="Bluhm B."/>
            <person name="Cannon C."/>
            <person name="Castanera R."/>
            <person name="Culley D."/>
            <person name="Daum C."/>
            <person name="Ezra D."/>
            <person name="Gonzalez J."/>
            <person name="Henrissat B."/>
            <person name="Kuo A."/>
            <person name="Liang C."/>
            <person name="Lipzen A."/>
            <person name="Lutzoni F."/>
            <person name="Magnuson J."/>
            <person name="Mondo S."/>
            <person name="Nolan M."/>
            <person name="Ohm R."/>
            <person name="Pangilinan J."/>
            <person name="Park H.-J."/>
            <person name="Ramirez L."/>
            <person name="Alfaro M."/>
            <person name="Sun H."/>
            <person name="Tritt A."/>
            <person name="Yoshinaga Y."/>
            <person name="Zwiers L.-H."/>
            <person name="Turgeon B."/>
            <person name="Goodwin S."/>
            <person name="Spatafora J."/>
            <person name="Crous P."/>
            <person name="Grigoriev I."/>
        </authorList>
    </citation>
    <scope>NUCLEOTIDE SEQUENCE</scope>
    <source>
        <strain evidence="3">CBS 262.69</strain>
    </source>
</reference>
<feature type="region of interest" description="Disordered" evidence="1">
    <location>
        <begin position="156"/>
        <end position="289"/>
    </location>
</feature>
<dbReference type="InterPro" id="IPR046331">
    <property type="entry name" value="GPAM1-like"/>
</dbReference>
<dbReference type="AlphaFoldDB" id="A0A6G1I6F0"/>
<evidence type="ECO:0000259" key="2">
    <source>
        <dbReference type="Pfam" id="PF12572"/>
    </source>
</evidence>
<evidence type="ECO:0000313" key="4">
    <source>
        <dbReference type="Proteomes" id="UP000799640"/>
    </source>
</evidence>
<feature type="region of interest" description="Disordered" evidence="1">
    <location>
        <begin position="107"/>
        <end position="132"/>
    </location>
</feature>
<proteinExistence type="predicted"/>
<dbReference type="OrthoDB" id="73491at2759"/>
<dbReference type="Pfam" id="PF12572">
    <property type="entry name" value="DUF3752"/>
    <property type="match status" value="1"/>
</dbReference>
<feature type="compositionally biased region" description="Low complexity" evidence="1">
    <location>
        <begin position="61"/>
        <end position="76"/>
    </location>
</feature>
<evidence type="ECO:0000256" key="1">
    <source>
        <dbReference type="SAM" id="MobiDB-lite"/>
    </source>
</evidence>
<feature type="domain" description="DUF3752" evidence="2">
    <location>
        <begin position="137"/>
        <end position="284"/>
    </location>
</feature>
<name>A0A6G1I6F0_9PEZI</name>
<dbReference type="Proteomes" id="UP000799640">
    <property type="component" value="Unassembled WGS sequence"/>
</dbReference>
<sequence length="289" mass="31260">MSSIGPELPPHLLAKRKRQAEEAQTSTHSPTLGKNVSSTSSPDAAEKRRRVMGPAPPPAPLAELPQTSANDDGSSSSDDEFGPSLPTGNTTTVSLYSRTLSLLTAQSYAHDSDESPGPKPAPTAPKKVERDAWMLVPPKQDDLAARMDPTKIRAKKFNTGRAAGASAGGGGIDTVWTETPEQKRKRLENEVLGVAAPAHSTAKQVKPRAKDEEETARRIKEHTEKHRGKSLYDQHQKSTPQDLEDDPSKRAFDREKDIASGTRIGHTQRKDLVNRAADFGSRFSGGGYL</sequence>
<dbReference type="PANTHER" id="PTHR46370">
    <property type="entry name" value="GPALPP MOTIFS-CONTAINING PROTEIN 1"/>
    <property type="match status" value="1"/>
</dbReference>
<gene>
    <name evidence="3" type="ORF">EJ06DRAFT_297612</name>
</gene>
<organism evidence="3 4">
    <name type="scientific">Trichodelitschia bisporula</name>
    <dbReference type="NCBI Taxonomy" id="703511"/>
    <lineage>
        <taxon>Eukaryota</taxon>
        <taxon>Fungi</taxon>
        <taxon>Dikarya</taxon>
        <taxon>Ascomycota</taxon>
        <taxon>Pezizomycotina</taxon>
        <taxon>Dothideomycetes</taxon>
        <taxon>Dothideomycetes incertae sedis</taxon>
        <taxon>Phaeotrichales</taxon>
        <taxon>Phaeotrichaceae</taxon>
        <taxon>Trichodelitschia</taxon>
    </lineage>
</organism>
<feature type="compositionally biased region" description="Basic and acidic residues" evidence="1">
    <location>
        <begin position="208"/>
        <end position="236"/>
    </location>
</feature>
<feature type="compositionally biased region" description="Basic and acidic residues" evidence="1">
    <location>
        <begin position="246"/>
        <end position="258"/>
    </location>
</feature>
<accession>A0A6G1I6F0</accession>
<evidence type="ECO:0000313" key="3">
    <source>
        <dbReference type="EMBL" id="KAF2403860.1"/>
    </source>
</evidence>